<evidence type="ECO:0000313" key="2">
    <source>
        <dbReference type="Proteomes" id="UP001642464"/>
    </source>
</evidence>
<gene>
    <name evidence="1" type="ORF">SCF082_LOCUS14340</name>
</gene>
<name>A0ABP0JYJ3_9DINO</name>
<accession>A0ABP0JYJ3</accession>
<sequence length="296" mass="31730">MALAAAAESVEGCLARAEEGSLASSAQTILETLTAHKLAWHQDILPKFIGIHQSNRDGAGISIAHCHALVDGFSSVGFHKAFARNICVEVLPGDVDTVQFNERLVLESAGKLPGLHALRFASISGSRTNACLRCIKAEVVHEGGDESITEGGRVSLTKVRAKDPCLAEAVCSGMRWLVISRDAVDRWPSLPQVIQSAANSANHLSTGESELQLARKILAKWKDQSGDGKRMITWSDISKSVLQSKPSQSMTCPAIFAFVLSFGGGRASDWLFGTESFVRSHGHPDKNLGFDVQLGL</sequence>
<dbReference type="Proteomes" id="UP001642464">
    <property type="component" value="Unassembled WGS sequence"/>
</dbReference>
<comment type="caution">
    <text evidence="1">The sequence shown here is derived from an EMBL/GenBank/DDBJ whole genome shotgun (WGS) entry which is preliminary data.</text>
</comment>
<evidence type="ECO:0000313" key="1">
    <source>
        <dbReference type="EMBL" id="CAK9019029.1"/>
    </source>
</evidence>
<reference evidence="1 2" key="1">
    <citation type="submission" date="2024-02" db="EMBL/GenBank/DDBJ databases">
        <authorList>
            <person name="Chen Y."/>
            <person name="Shah S."/>
            <person name="Dougan E. K."/>
            <person name="Thang M."/>
            <person name="Chan C."/>
        </authorList>
    </citation>
    <scope>NUCLEOTIDE SEQUENCE [LARGE SCALE GENOMIC DNA]</scope>
</reference>
<keyword evidence="2" id="KW-1185">Reference proteome</keyword>
<protein>
    <submittedName>
        <fullName evidence="1">Mitochondrial protein</fullName>
    </submittedName>
</protein>
<proteinExistence type="predicted"/>
<organism evidence="1 2">
    <name type="scientific">Durusdinium trenchii</name>
    <dbReference type="NCBI Taxonomy" id="1381693"/>
    <lineage>
        <taxon>Eukaryota</taxon>
        <taxon>Sar</taxon>
        <taxon>Alveolata</taxon>
        <taxon>Dinophyceae</taxon>
        <taxon>Suessiales</taxon>
        <taxon>Symbiodiniaceae</taxon>
        <taxon>Durusdinium</taxon>
    </lineage>
</organism>
<dbReference type="EMBL" id="CAXAMM010008980">
    <property type="protein sequence ID" value="CAK9019029.1"/>
    <property type="molecule type" value="Genomic_DNA"/>
</dbReference>